<dbReference type="InterPro" id="IPR052018">
    <property type="entry name" value="PHP_domain"/>
</dbReference>
<dbReference type="SMART" id="SM00481">
    <property type="entry name" value="POLIIIAc"/>
    <property type="match status" value="1"/>
</dbReference>
<dbReference type="GO" id="GO:0035312">
    <property type="term" value="F:5'-3' DNA exonuclease activity"/>
    <property type="evidence" value="ECO:0007669"/>
    <property type="project" value="TreeGrafter"/>
</dbReference>
<sequence length="534" mass="62422">MSFYTFFKKNKPFFILTIGFLFWLGFLIVLSILNLRRVVFLDRLASNPSTNVSSDYTSNHPFLRYLIEPFAGIAFIIGMDFYWLIAFIIFYILYRIIYLFFKKIGKFRSQKYKRLMYPIDNFMRFTFKVFSATIMIVGIIILIGYLSLGYYFVSRYFMVIVQIGVRICSLVLLFKLAYVIIVLLHPRLRLNYLIKNKKPIVKPNSTRFKFSKIFKREFIYITGSVYLLLVANILLISTPFPTHIIETDLGEDEFLFDFHVHTTMSDGWLLPEQRVAWYIEQGISGAFFTDHDTIRGATAARKFVEKNNLDFIVWVGEEWTDNMMDIHMNIYGLEEEIVAPMSENPTGKPLVLNASDMIKYVKSNGGYVIVNHYNYDPNPSGGFGVPYTLEQLRDWGVDGFEIINGDHIREPEIRQFSLDNNLICIGGSDVHTNEEINAFVRLTLDDPTNKTVDNIFKNLRNNTHSVIMVNLYSNIANFPGELDDIGFEIIEDFINYIFNLNWLQVLSWIFWSCFGYVLLFFTYLKIKKTDLNFL</sequence>
<evidence type="ECO:0000256" key="1">
    <source>
        <dbReference type="SAM" id="Phobius"/>
    </source>
</evidence>
<feature type="transmembrane region" description="Helical" evidence="1">
    <location>
        <begin position="81"/>
        <end position="101"/>
    </location>
</feature>
<feature type="transmembrane region" description="Helical" evidence="1">
    <location>
        <begin position="12"/>
        <end position="33"/>
    </location>
</feature>
<reference evidence="3" key="1">
    <citation type="journal article" date="2015" name="Nature">
        <title>Complex archaea that bridge the gap between prokaryotes and eukaryotes.</title>
        <authorList>
            <person name="Spang A."/>
            <person name="Saw J.H."/>
            <person name="Jorgensen S.L."/>
            <person name="Zaremba-Niedzwiedzka K."/>
            <person name="Martijn J."/>
            <person name="Lind A.E."/>
            <person name="van Eijk R."/>
            <person name="Schleper C."/>
            <person name="Guy L."/>
            <person name="Ettema T.J."/>
        </authorList>
    </citation>
    <scope>NUCLEOTIDE SEQUENCE</scope>
</reference>
<keyword evidence="1" id="KW-0812">Transmembrane</keyword>
<organism evidence="3">
    <name type="scientific">marine sediment metagenome</name>
    <dbReference type="NCBI Taxonomy" id="412755"/>
    <lineage>
        <taxon>unclassified sequences</taxon>
        <taxon>metagenomes</taxon>
        <taxon>ecological metagenomes</taxon>
    </lineage>
</organism>
<name>A0A0F9JP07_9ZZZZ</name>
<dbReference type="GO" id="GO:0004534">
    <property type="term" value="F:5'-3' RNA exonuclease activity"/>
    <property type="evidence" value="ECO:0007669"/>
    <property type="project" value="TreeGrafter"/>
</dbReference>
<dbReference type="InterPro" id="IPR016195">
    <property type="entry name" value="Pol/histidinol_Pase-like"/>
</dbReference>
<keyword evidence="1" id="KW-1133">Transmembrane helix</keyword>
<dbReference type="InterPro" id="IPR003141">
    <property type="entry name" value="Pol/His_phosphatase_N"/>
</dbReference>
<protein>
    <recommendedName>
        <fullName evidence="2">Polymerase/histidinol phosphatase N-terminal domain-containing protein</fullName>
    </recommendedName>
</protein>
<keyword evidence="1" id="KW-0472">Membrane</keyword>
<dbReference type="Gene3D" id="3.20.20.140">
    <property type="entry name" value="Metal-dependent hydrolases"/>
    <property type="match status" value="1"/>
</dbReference>
<feature type="transmembrane region" description="Helical" evidence="1">
    <location>
        <begin position="502"/>
        <end position="524"/>
    </location>
</feature>
<dbReference type="AlphaFoldDB" id="A0A0F9JP07"/>
<feature type="domain" description="Polymerase/histidinol phosphatase N-terminal" evidence="2">
    <location>
        <begin position="256"/>
        <end position="323"/>
    </location>
</feature>
<dbReference type="PANTHER" id="PTHR42924:SF3">
    <property type="entry name" value="POLYMERASE_HISTIDINOL PHOSPHATASE N-TERMINAL DOMAIN-CONTAINING PROTEIN"/>
    <property type="match status" value="1"/>
</dbReference>
<dbReference type="EMBL" id="LAZR01010955">
    <property type="protein sequence ID" value="KKM64166.1"/>
    <property type="molecule type" value="Genomic_DNA"/>
</dbReference>
<comment type="caution">
    <text evidence="3">The sequence shown here is derived from an EMBL/GenBank/DDBJ whole genome shotgun (WGS) entry which is preliminary data.</text>
</comment>
<feature type="transmembrane region" description="Helical" evidence="1">
    <location>
        <begin position="218"/>
        <end position="236"/>
    </location>
</feature>
<dbReference type="SUPFAM" id="SSF89550">
    <property type="entry name" value="PHP domain-like"/>
    <property type="match status" value="1"/>
</dbReference>
<evidence type="ECO:0000259" key="2">
    <source>
        <dbReference type="SMART" id="SM00481"/>
    </source>
</evidence>
<dbReference type="PANTHER" id="PTHR42924">
    <property type="entry name" value="EXONUCLEASE"/>
    <property type="match status" value="1"/>
</dbReference>
<feature type="transmembrane region" description="Helical" evidence="1">
    <location>
        <begin position="159"/>
        <end position="184"/>
    </location>
</feature>
<evidence type="ECO:0000313" key="3">
    <source>
        <dbReference type="EMBL" id="KKM64166.1"/>
    </source>
</evidence>
<feature type="transmembrane region" description="Helical" evidence="1">
    <location>
        <begin position="122"/>
        <end position="153"/>
    </location>
</feature>
<accession>A0A0F9JP07</accession>
<gene>
    <name evidence="3" type="ORF">LCGC14_1504110</name>
</gene>
<proteinExistence type="predicted"/>